<feature type="region of interest" description="Disordered" evidence="1">
    <location>
        <begin position="34"/>
        <end position="76"/>
    </location>
</feature>
<proteinExistence type="predicted"/>
<sequence length="76" mass="8645">MNKKYSIKNMNGDTNNDGKKCGLTDMNCLGQNVNSAYPQKDEENSSYEWNTGEFSTREGKDYIEATPDDEIPDNNR</sequence>
<protein>
    <submittedName>
        <fullName evidence="2">Uncharacterized protein</fullName>
    </submittedName>
</protein>
<organism evidence="2 3">
    <name type="scientific">Caproiciproducens faecalis</name>
    <dbReference type="NCBI Taxonomy" id="2820301"/>
    <lineage>
        <taxon>Bacteria</taxon>
        <taxon>Bacillati</taxon>
        <taxon>Bacillota</taxon>
        <taxon>Clostridia</taxon>
        <taxon>Eubacteriales</taxon>
        <taxon>Acutalibacteraceae</taxon>
        <taxon>Caproiciproducens</taxon>
    </lineage>
</organism>
<dbReference type="EMBL" id="JAGFNZ010000002">
    <property type="protein sequence ID" value="MBW7572609.1"/>
    <property type="molecule type" value="Genomic_DNA"/>
</dbReference>
<gene>
    <name evidence="2" type="ORF">J5W02_07260</name>
</gene>
<feature type="region of interest" description="Disordered" evidence="1">
    <location>
        <begin position="1"/>
        <end position="21"/>
    </location>
</feature>
<evidence type="ECO:0000313" key="3">
    <source>
        <dbReference type="Proteomes" id="UP000719942"/>
    </source>
</evidence>
<comment type="caution">
    <text evidence="2">The sequence shown here is derived from an EMBL/GenBank/DDBJ whole genome shotgun (WGS) entry which is preliminary data.</text>
</comment>
<evidence type="ECO:0000313" key="2">
    <source>
        <dbReference type="EMBL" id="MBW7572609.1"/>
    </source>
</evidence>
<reference evidence="2 3" key="1">
    <citation type="submission" date="2021-03" db="EMBL/GenBank/DDBJ databases">
        <title>Caproiciproducens sp. nov. isolated from feces of cow.</title>
        <authorList>
            <person name="Choi J.-Y."/>
        </authorList>
    </citation>
    <scope>NUCLEOTIDE SEQUENCE [LARGE SCALE GENOMIC DNA]</scope>
    <source>
        <strain evidence="2 3">AGMB10547</strain>
    </source>
</reference>
<evidence type="ECO:0000256" key="1">
    <source>
        <dbReference type="SAM" id="MobiDB-lite"/>
    </source>
</evidence>
<keyword evidence="3" id="KW-1185">Reference proteome</keyword>
<name>A0ABS7DNC0_9FIRM</name>
<dbReference type="Proteomes" id="UP000719942">
    <property type="component" value="Unassembled WGS sequence"/>
</dbReference>
<accession>A0ABS7DNC0</accession>
<feature type="compositionally biased region" description="Acidic residues" evidence="1">
    <location>
        <begin position="66"/>
        <end position="76"/>
    </location>
</feature>
<dbReference type="RefSeq" id="WP_219964999.1">
    <property type="nucleotide sequence ID" value="NZ_JAGFNZ010000002.1"/>
</dbReference>